<evidence type="ECO:0000313" key="5">
    <source>
        <dbReference type="Proteomes" id="UP000638560"/>
    </source>
</evidence>
<comment type="caution">
    <text evidence="4">The sequence shown here is derived from an EMBL/GenBank/DDBJ whole genome shotgun (WGS) entry which is preliminary data.</text>
</comment>
<dbReference type="GO" id="GO:0008237">
    <property type="term" value="F:metallopeptidase activity"/>
    <property type="evidence" value="ECO:0007669"/>
    <property type="project" value="UniProtKB-KW"/>
</dbReference>
<sequence>MNRALELTTHILVATLLAIKLVDIVLGVKFRSRFLRQLAAEPEGRVRFYRNFILVSWVTAAFVPAIAFASADLSATDLGWAWPSGDGLDYLLASYVLLLIGVGGLRARSRMRRGHVLPGRAGTAPLVPQNTRERRLAILVSVTAGVTEEAVFRGLFIGVGTQLYDLPLALVVLASLALFVAAHAYQGRRGLLGITLIGSMFTAVYLVSGSLLLAIVVHLCQDLVALLLVPAHPTVPEPTANSGTGSHGTGSPGTGSHGTGSPGTGTHGTGAVGEAGGNERDTQVTTTDNVTPTEQVAVQPAVLPGVRAPFPG</sequence>
<keyword evidence="2" id="KW-0812">Transmembrane</keyword>
<evidence type="ECO:0000313" key="4">
    <source>
        <dbReference type="EMBL" id="MBF9128817.1"/>
    </source>
</evidence>
<dbReference type="EMBL" id="JADPUN010000092">
    <property type="protein sequence ID" value="MBF9128817.1"/>
    <property type="molecule type" value="Genomic_DNA"/>
</dbReference>
<keyword evidence="4" id="KW-0645">Protease</keyword>
<organism evidence="4 5">
    <name type="scientific">Plantactinospora alkalitolerans</name>
    <dbReference type="NCBI Taxonomy" id="2789879"/>
    <lineage>
        <taxon>Bacteria</taxon>
        <taxon>Bacillati</taxon>
        <taxon>Actinomycetota</taxon>
        <taxon>Actinomycetes</taxon>
        <taxon>Micromonosporales</taxon>
        <taxon>Micromonosporaceae</taxon>
        <taxon>Plantactinospora</taxon>
    </lineage>
</organism>
<feature type="domain" description="CAAX prenyl protease 2/Lysostaphin resistance protein A-like" evidence="3">
    <location>
        <begin position="137"/>
        <end position="223"/>
    </location>
</feature>
<feature type="transmembrane region" description="Helical" evidence="2">
    <location>
        <begin position="166"/>
        <end position="185"/>
    </location>
</feature>
<dbReference type="Proteomes" id="UP000638560">
    <property type="component" value="Unassembled WGS sequence"/>
</dbReference>
<feature type="compositionally biased region" description="Gly residues" evidence="1">
    <location>
        <begin position="245"/>
        <end position="276"/>
    </location>
</feature>
<evidence type="ECO:0000259" key="3">
    <source>
        <dbReference type="Pfam" id="PF02517"/>
    </source>
</evidence>
<feature type="transmembrane region" description="Helical" evidence="2">
    <location>
        <begin position="51"/>
        <end position="70"/>
    </location>
</feature>
<keyword evidence="5" id="KW-1185">Reference proteome</keyword>
<keyword evidence="4" id="KW-0482">Metalloprotease</keyword>
<evidence type="ECO:0000256" key="2">
    <source>
        <dbReference type="SAM" id="Phobius"/>
    </source>
</evidence>
<dbReference type="RefSeq" id="WP_196200467.1">
    <property type="nucleotide sequence ID" value="NZ_JADPUN010000092.1"/>
</dbReference>
<feature type="transmembrane region" description="Helical" evidence="2">
    <location>
        <begin position="90"/>
        <end position="107"/>
    </location>
</feature>
<feature type="transmembrane region" description="Helical" evidence="2">
    <location>
        <begin position="12"/>
        <end position="30"/>
    </location>
</feature>
<feature type="transmembrane region" description="Helical" evidence="2">
    <location>
        <begin position="192"/>
        <end position="217"/>
    </location>
</feature>
<keyword evidence="2" id="KW-0472">Membrane</keyword>
<evidence type="ECO:0000256" key="1">
    <source>
        <dbReference type="SAM" id="MobiDB-lite"/>
    </source>
</evidence>
<feature type="compositionally biased region" description="Low complexity" evidence="1">
    <location>
        <begin position="283"/>
        <end position="296"/>
    </location>
</feature>
<reference evidence="4 5" key="1">
    <citation type="submission" date="2020-11" db="EMBL/GenBank/DDBJ databases">
        <title>A novel isolate from a Black sea contaminated sediment with potential to produce alkanes: Plantactinospora alkalitolerans sp. nov.</title>
        <authorList>
            <person name="Carro L."/>
            <person name="Veyisoglu A."/>
            <person name="Guven K."/>
            <person name="Schumann P."/>
            <person name="Klenk H.-P."/>
            <person name="Sahin N."/>
        </authorList>
    </citation>
    <scope>NUCLEOTIDE SEQUENCE [LARGE SCALE GENOMIC DNA]</scope>
    <source>
        <strain evidence="4 5">S1510</strain>
    </source>
</reference>
<proteinExistence type="predicted"/>
<feature type="region of interest" description="Disordered" evidence="1">
    <location>
        <begin position="237"/>
        <end position="312"/>
    </location>
</feature>
<keyword evidence="2" id="KW-1133">Transmembrane helix</keyword>
<dbReference type="InterPro" id="IPR003675">
    <property type="entry name" value="Rce1/LyrA-like_dom"/>
</dbReference>
<name>A0ABS0GSF3_9ACTN</name>
<gene>
    <name evidence="4" type="ORF">I0C86_07440</name>
</gene>
<protein>
    <submittedName>
        <fullName evidence="4">CPBP family intramembrane metalloprotease</fullName>
    </submittedName>
</protein>
<dbReference type="Pfam" id="PF02517">
    <property type="entry name" value="Rce1-like"/>
    <property type="match status" value="1"/>
</dbReference>
<accession>A0ABS0GSF3</accession>
<keyword evidence="4" id="KW-0378">Hydrolase</keyword>